<name>A0A4Z2FSI8_9TELE</name>
<organism evidence="2 3">
    <name type="scientific">Liparis tanakae</name>
    <name type="common">Tanaka's snailfish</name>
    <dbReference type="NCBI Taxonomy" id="230148"/>
    <lineage>
        <taxon>Eukaryota</taxon>
        <taxon>Metazoa</taxon>
        <taxon>Chordata</taxon>
        <taxon>Craniata</taxon>
        <taxon>Vertebrata</taxon>
        <taxon>Euteleostomi</taxon>
        <taxon>Actinopterygii</taxon>
        <taxon>Neopterygii</taxon>
        <taxon>Teleostei</taxon>
        <taxon>Neoteleostei</taxon>
        <taxon>Acanthomorphata</taxon>
        <taxon>Eupercaria</taxon>
        <taxon>Perciformes</taxon>
        <taxon>Cottioidei</taxon>
        <taxon>Cottales</taxon>
        <taxon>Liparidae</taxon>
        <taxon>Liparis</taxon>
    </lineage>
</organism>
<keyword evidence="3" id="KW-1185">Reference proteome</keyword>
<dbReference type="Proteomes" id="UP000314294">
    <property type="component" value="Unassembled WGS sequence"/>
</dbReference>
<accession>A0A4Z2FSI8</accession>
<reference evidence="2 3" key="1">
    <citation type="submission" date="2019-03" db="EMBL/GenBank/DDBJ databases">
        <title>First draft genome of Liparis tanakae, snailfish: a comprehensive survey of snailfish specific genes.</title>
        <authorList>
            <person name="Kim W."/>
            <person name="Song I."/>
            <person name="Jeong J.-H."/>
            <person name="Kim D."/>
            <person name="Kim S."/>
            <person name="Ryu S."/>
            <person name="Song J.Y."/>
            <person name="Lee S.K."/>
        </authorList>
    </citation>
    <scope>NUCLEOTIDE SEQUENCE [LARGE SCALE GENOMIC DNA]</scope>
    <source>
        <tissue evidence="2">Muscle</tissue>
    </source>
</reference>
<evidence type="ECO:0000313" key="2">
    <source>
        <dbReference type="EMBL" id="TNN43971.1"/>
    </source>
</evidence>
<evidence type="ECO:0000313" key="3">
    <source>
        <dbReference type="Proteomes" id="UP000314294"/>
    </source>
</evidence>
<protein>
    <submittedName>
        <fullName evidence="2">Uncharacterized protein</fullName>
    </submittedName>
</protein>
<proteinExistence type="predicted"/>
<dbReference type="AlphaFoldDB" id="A0A4Z2FSI8"/>
<dbReference type="EMBL" id="SRLO01000933">
    <property type="protein sequence ID" value="TNN43971.1"/>
    <property type="molecule type" value="Genomic_DNA"/>
</dbReference>
<comment type="caution">
    <text evidence="2">The sequence shown here is derived from an EMBL/GenBank/DDBJ whole genome shotgun (WGS) entry which is preliminary data.</text>
</comment>
<sequence length="122" mass="13110">MKGPFPLVFSRTSCPASSSVWAIWASGYQKAQVPAGRCRSVISSSSALFTASDSCSSVRRSDSPFASSSAEEREGHYGMSGLRNRKPAEPSELTRGAFTDLLGCGTLLLHQPFTKGAYLRTR</sequence>
<gene>
    <name evidence="2" type="ORF">EYF80_045826</name>
</gene>
<evidence type="ECO:0000256" key="1">
    <source>
        <dbReference type="SAM" id="MobiDB-lite"/>
    </source>
</evidence>
<feature type="region of interest" description="Disordered" evidence="1">
    <location>
        <begin position="56"/>
        <end position="90"/>
    </location>
</feature>